<dbReference type="InterPro" id="IPR001254">
    <property type="entry name" value="Trypsin_dom"/>
</dbReference>
<dbReference type="PANTHER" id="PTHR24276:SF91">
    <property type="entry name" value="AT26814P-RELATED"/>
    <property type="match status" value="1"/>
</dbReference>
<feature type="domain" description="Peptidase S1" evidence="10">
    <location>
        <begin position="27"/>
        <end position="248"/>
    </location>
</feature>
<dbReference type="PROSITE" id="PS00134">
    <property type="entry name" value="TRYPSIN_HIS"/>
    <property type="match status" value="2"/>
</dbReference>
<sequence>MLRILIVLGALAACLAAPTNETLPGKIVGGTTAAISQFPHMLALMNANNAQFCGATIISTHWGLTAAHCTVGFSANQLRVRAGSSQVNSGGSIHVVSQIINHASYNARTLNNDISLIRVATPFVFGTNVRAIGLRTTELTTGTYTTVTGWGAIRAGGAGSATLLQVSVPVVAPTTCAQQYSGITNGMLCAGYAAGGKDSCQGDSGGPLISGGLLVGVVSWGGVCAAANQSGVYAKVSFYRSWIQTNSGPEVQTDRRHPAPTNETLPGKIVGGTAASITQFPHMLALMNANNVQFCGASIISTTWGLTAAHCTIGFSASQLRVRAGSDNRASGGTIYAVSQIINHAGYNSKTIDNDISLIRVATPFVFSTTVRSISLGTAELAAGTYTTVTGWGTTRSGGTASATLLQVSVPVVDQATCARQYNGITNGMLCAGYAAGGKDACQGDSGGPLISGGVQVGVVSWGGVCAAANQSGVYAKVSFYRSWIQTNSGV</sequence>
<dbReference type="InterPro" id="IPR001314">
    <property type="entry name" value="Peptidase_S1A"/>
</dbReference>
<reference evidence="11" key="1">
    <citation type="submission" date="2020-11" db="EMBL/GenBank/DDBJ databases">
        <authorList>
            <person name="Tran Van P."/>
        </authorList>
    </citation>
    <scope>NUCLEOTIDE SEQUENCE</scope>
</reference>
<dbReference type="AlphaFoldDB" id="A0A7R9CAK1"/>
<dbReference type="PROSITE" id="PS50240">
    <property type="entry name" value="TRYPSIN_DOM"/>
    <property type="match status" value="2"/>
</dbReference>
<proteinExistence type="inferred from homology"/>
<evidence type="ECO:0000256" key="1">
    <source>
        <dbReference type="ARBA" id="ARBA00004613"/>
    </source>
</evidence>
<dbReference type="PANTHER" id="PTHR24276">
    <property type="entry name" value="POLYSERASE-RELATED"/>
    <property type="match status" value="1"/>
</dbReference>
<dbReference type="GO" id="GO:0004252">
    <property type="term" value="F:serine-type endopeptidase activity"/>
    <property type="evidence" value="ECO:0007669"/>
    <property type="project" value="InterPro"/>
</dbReference>
<evidence type="ECO:0000259" key="10">
    <source>
        <dbReference type="PROSITE" id="PS50240"/>
    </source>
</evidence>
<dbReference type="PROSITE" id="PS00135">
    <property type="entry name" value="TRYPSIN_SER"/>
    <property type="match status" value="2"/>
</dbReference>
<feature type="chain" id="PRO_5030638240" description="Peptidase S1 domain-containing protein" evidence="9">
    <location>
        <begin position="17"/>
        <end position="491"/>
    </location>
</feature>
<evidence type="ECO:0000256" key="9">
    <source>
        <dbReference type="SAM" id="SignalP"/>
    </source>
</evidence>
<dbReference type="EMBL" id="OC316496">
    <property type="protein sequence ID" value="CAD7392121.1"/>
    <property type="molecule type" value="Genomic_DNA"/>
</dbReference>
<dbReference type="Gene3D" id="2.40.10.10">
    <property type="entry name" value="Trypsin-like serine proteases"/>
    <property type="match status" value="2"/>
</dbReference>
<evidence type="ECO:0000256" key="3">
    <source>
        <dbReference type="ARBA" id="ARBA00022525"/>
    </source>
</evidence>
<evidence type="ECO:0000256" key="2">
    <source>
        <dbReference type="ARBA" id="ARBA00007664"/>
    </source>
</evidence>
<keyword evidence="5 8" id="KW-0378">Hydrolase</keyword>
<dbReference type="InterPro" id="IPR009003">
    <property type="entry name" value="Peptidase_S1_PA"/>
</dbReference>
<dbReference type="InterPro" id="IPR043504">
    <property type="entry name" value="Peptidase_S1_PA_chymotrypsin"/>
</dbReference>
<dbReference type="GO" id="GO:0016485">
    <property type="term" value="P:protein processing"/>
    <property type="evidence" value="ECO:0007669"/>
    <property type="project" value="UniProtKB-ARBA"/>
</dbReference>
<dbReference type="FunFam" id="2.40.10.10:FF:000047">
    <property type="entry name" value="Trypsin eta"/>
    <property type="match status" value="2"/>
</dbReference>
<feature type="signal peptide" evidence="9">
    <location>
        <begin position="1"/>
        <end position="16"/>
    </location>
</feature>
<dbReference type="InterPro" id="IPR033116">
    <property type="entry name" value="TRYPSIN_SER"/>
</dbReference>
<name>A0A7R9CAK1_TIMCR</name>
<keyword evidence="4 8" id="KW-0645">Protease</keyword>
<feature type="domain" description="Peptidase S1" evidence="10">
    <location>
        <begin position="269"/>
        <end position="490"/>
    </location>
</feature>
<comment type="subcellular location">
    <subcellularLocation>
        <location evidence="1">Secreted</location>
    </subcellularLocation>
</comment>
<evidence type="ECO:0000256" key="5">
    <source>
        <dbReference type="ARBA" id="ARBA00022801"/>
    </source>
</evidence>
<keyword evidence="9" id="KW-0732">Signal</keyword>
<evidence type="ECO:0000313" key="11">
    <source>
        <dbReference type="EMBL" id="CAD7392121.1"/>
    </source>
</evidence>
<dbReference type="SMART" id="SM00020">
    <property type="entry name" value="Tryp_SPc"/>
    <property type="match status" value="2"/>
</dbReference>
<dbReference type="GO" id="GO:0005576">
    <property type="term" value="C:extracellular region"/>
    <property type="evidence" value="ECO:0007669"/>
    <property type="project" value="UniProtKB-SubCell"/>
</dbReference>
<evidence type="ECO:0000256" key="6">
    <source>
        <dbReference type="ARBA" id="ARBA00022825"/>
    </source>
</evidence>
<evidence type="ECO:0000256" key="4">
    <source>
        <dbReference type="ARBA" id="ARBA00022670"/>
    </source>
</evidence>
<accession>A0A7R9CAK1</accession>
<dbReference type="SUPFAM" id="SSF50494">
    <property type="entry name" value="Trypsin-like serine proteases"/>
    <property type="match status" value="2"/>
</dbReference>
<dbReference type="InterPro" id="IPR050430">
    <property type="entry name" value="Peptidase_S1"/>
</dbReference>
<dbReference type="PRINTS" id="PR00722">
    <property type="entry name" value="CHYMOTRYPSIN"/>
</dbReference>
<comment type="similarity">
    <text evidence="2">Belongs to the peptidase S1 family.</text>
</comment>
<protein>
    <recommendedName>
        <fullName evidence="10">Peptidase S1 domain-containing protein</fullName>
    </recommendedName>
</protein>
<gene>
    <name evidence="11" type="ORF">TCEB3V08_LOCUS156</name>
</gene>
<dbReference type="Pfam" id="PF00089">
    <property type="entry name" value="Trypsin"/>
    <property type="match status" value="2"/>
</dbReference>
<organism evidence="11">
    <name type="scientific">Timema cristinae</name>
    <name type="common">Walking stick</name>
    <dbReference type="NCBI Taxonomy" id="61476"/>
    <lineage>
        <taxon>Eukaryota</taxon>
        <taxon>Metazoa</taxon>
        <taxon>Ecdysozoa</taxon>
        <taxon>Arthropoda</taxon>
        <taxon>Hexapoda</taxon>
        <taxon>Insecta</taxon>
        <taxon>Pterygota</taxon>
        <taxon>Neoptera</taxon>
        <taxon>Polyneoptera</taxon>
        <taxon>Phasmatodea</taxon>
        <taxon>Timematodea</taxon>
        <taxon>Timematoidea</taxon>
        <taxon>Timematidae</taxon>
        <taxon>Timema</taxon>
    </lineage>
</organism>
<dbReference type="InterPro" id="IPR018114">
    <property type="entry name" value="TRYPSIN_HIS"/>
</dbReference>
<keyword evidence="7" id="KW-1015">Disulfide bond</keyword>
<keyword evidence="3" id="KW-0964">Secreted</keyword>
<dbReference type="CDD" id="cd00190">
    <property type="entry name" value="Tryp_SPc"/>
    <property type="match status" value="2"/>
</dbReference>
<keyword evidence="6 8" id="KW-0720">Serine protease</keyword>
<evidence type="ECO:0000256" key="7">
    <source>
        <dbReference type="ARBA" id="ARBA00023157"/>
    </source>
</evidence>
<evidence type="ECO:0000256" key="8">
    <source>
        <dbReference type="RuleBase" id="RU363034"/>
    </source>
</evidence>